<name>A0A6G9Z9U0_9NOCA</name>
<feature type="region of interest" description="Disordered" evidence="1">
    <location>
        <begin position="452"/>
        <end position="478"/>
    </location>
</feature>
<evidence type="ECO:0000256" key="1">
    <source>
        <dbReference type="SAM" id="MobiDB-lite"/>
    </source>
</evidence>
<sequence>MKLHHARFGGQIAWTAGWWNMCSKSSIEHMFDSGELQAMSDEGLIDALRRAHGAAAFAQAAEVRAVRELYRRRGAAVEDGGGRAGEFAATEAAVAVQISEAVAAALIDIGLGLDGLPAAREAFGAGRIDLARAQAIVHGVRGLSDEARQEVEPRLVEAAVRSNPARLRQIARRWVTRLDPEAEQRRREQREGDRDVRIRAVQDGMAVFDGLLPAVDAQTVAMRLRELSSGVCEADPRTMPQRRADALVALADGSGQLRCRCGRGSECTAPDATFEIRRPLVQIGISAATLLGLRNDPAFLAGYGPVDPILARRVAEHARLQVIPEHTEEPNEPAEATKKGRPNYENESHIRLEREIRAIDGQCRFPGCTMPAAAGDPVPIRPIENTRGSSSPRTDLAILCPRHHRLKTLADKRKLRWRVHRLDAERMQWTGPTGDEHLTVREGALYLFPHTDIDAPEPQWPSPTTSQAPPEPATIDPAYPLEHPVLSRVATMTPEDDLPLAPGSKTPTAEHHS</sequence>
<feature type="region of interest" description="Disordered" evidence="1">
    <location>
        <begin position="490"/>
        <end position="513"/>
    </location>
</feature>
<evidence type="ECO:0000313" key="4">
    <source>
        <dbReference type="Proteomes" id="UP000500953"/>
    </source>
</evidence>
<dbReference type="Proteomes" id="UP000500953">
    <property type="component" value="Chromosome"/>
</dbReference>
<feature type="domain" description="DUF222" evidence="2">
    <location>
        <begin position="48"/>
        <end position="337"/>
    </location>
</feature>
<organism evidence="3 4">
    <name type="scientific">Nocardia terpenica</name>
    <dbReference type="NCBI Taxonomy" id="455432"/>
    <lineage>
        <taxon>Bacteria</taxon>
        <taxon>Bacillati</taxon>
        <taxon>Actinomycetota</taxon>
        <taxon>Actinomycetes</taxon>
        <taxon>Mycobacteriales</taxon>
        <taxon>Nocardiaceae</taxon>
        <taxon>Nocardia</taxon>
    </lineage>
</organism>
<feature type="region of interest" description="Disordered" evidence="1">
    <location>
        <begin position="325"/>
        <end position="346"/>
    </location>
</feature>
<evidence type="ECO:0000259" key="2">
    <source>
        <dbReference type="Pfam" id="PF02720"/>
    </source>
</evidence>
<proteinExistence type="predicted"/>
<dbReference type="AlphaFoldDB" id="A0A6G9Z9U0"/>
<dbReference type="EMBL" id="CP046173">
    <property type="protein sequence ID" value="QIS22180.1"/>
    <property type="molecule type" value="Genomic_DNA"/>
</dbReference>
<dbReference type="Pfam" id="PF02720">
    <property type="entry name" value="DUF222"/>
    <property type="match status" value="1"/>
</dbReference>
<evidence type="ECO:0000313" key="3">
    <source>
        <dbReference type="EMBL" id="QIS22180.1"/>
    </source>
</evidence>
<accession>A0A6G9Z9U0</accession>
<gene>
    <name evidence="3" type="ORF">F6W96_31410</name>
</gene>
<protein>
    <submittedName>
        <fullName evidence="3">DUF222 domain-containing protein</fullName>
    </submittedName>
</protein>
<reference evidence="3 4" key="1">
    <citation type="journal article" date="2019" name="ACS Chem. Biol.">
        <title>Identification and Mobilization of a Cryptic Antibiotic Biosynthesis Gene Locus from a Human-Pathogenic Nocardia Isolate.</title>
        <authorList>
            <person name="Herisse M."/>
            <person name="Ishida K."/>
            <person name="Porter J.L."/>
            <person name="Howden B."/>
            <person name="Hertweck C."/>
            <person name="Stinear T.P."/>
            <person name="Pidot S.J."/>
        </authorList>
    </citation>
    <scope>NUCLEOTIDE SEQUENCE [LARGE SCALE GENOMIC DNA]</scope>
    <source>
        <strain evidence="3 4">AUSMDU00012715</strain>
    </source>
</reference>
<dbReference type="InterPro" id="IPR003870">
    <property type="entry name" value="DUF222"/>
</dbReference>